<dbReference type="InterPro" id="IPR044194">
    <property type="entry name" value="BLISTER"/>
</dbReference>
<sequence length="264" mass="29020">MDSMASAQVLPNSRKQEHLEAGKRRLEEFRKKKAAERAKKASASIQPHASDARQDLTQPLETERVQCIDSDEADTSDRPNGTTDTFSVSIDNKDNIMDVIKKAEQGSLKDHDDNPPSFSNYNRTSADVIYKQTNNQDLKRHDASKLLGAGAVNYGRQTNEIENNSLIYTGSQGGLPYQSLANHSVASHPQVSQQFDSSSSQSSLYWTKSLSSKENHNFLKDSAGLSLASHVTTSPSNSATLQMQTEPGNVSFLSPDEANDHHLL</sequence>
<evidence type="ECO:0000313" key="3">
    <source>
        <dbReference type="EMBL" id="MBX27815.1"/>
    </source>
</evidence>
<dbReference type="PANTHER" id="PTHR47490">
    <property type="entry name" value="PROTEIN BLISTER"/>
    <property type="match status" value="1"/>
</dbReference>
<proteinExistence type="predicted"/>
<dbReference type="EMBL" id="GGEC01047331">
    <property type="protein sequence ID" value="MBX27815.1"/>
    <property type="molecule type" value="Transcribed_RNA"/>
</dbReference>
<feature type="compositionally biased region" description="Polar residues" evidence="1">
    <location>
        <begin position="78"/>
        <end position="88"/>
    </location>
</feature>
<protein>
    <submittedName>
        <fullName evidence="2">Uncharacterized protein MANES_03G155400</fullName>
    </submittedName>
    <submittedName>
        <fullName evidence="3">Uncharacterized protein MANES_15G048200</fullName>
    </submittedName>
</protein>
<dbReference type="PANTHER" id="PTHR47490:SF2">
    <property type="entry name" value="PROTEIN BLISTER"/>
    <property type="match status" value="1"/>
</dbReference>
<evidence type="ECO:0000313" key="2">
    <source>
        <dbReference type="EMBL" id="MBX27810.1"/>
    </source>
</evidence>
<name>A0A2P2MC53_RHIMU</name>
<feature type="region of interest" description="Disordered" evidence="1">
    <location>
        <begin position="69"/>
        <end position="88"/>
    </location>
</feature>
<dbReference type="EMBL" id="GGEC01047326">
    <property type="protein sequence ID" value="MBX27810.1"/>
    <property type="molecule type" value="Transcribed_RNA"/>
</dbReference>
<feature type="region of interest" description="Disordered" evidence="1">
    <location>
        <begin position="1"/>
        <end position="60"/>
    </location>
</feature>
<dbReference type="AlphaFoldDB" id="A0A2P2MC53"/>
<organism evidence="2">
    <name type="scientific">Rhizophora mucronata</name>
    <name type="common">Asiatic mangrove</name>
    <dbReference type="NCBI Taxonomy" id="61149"/>
    <lineage>
        <taxon>Eukaryota</taxon>
        <taxon>Viridiplantae</taxon>
        <taxon>Streptophyta</taxon>
        <taxon>Embryophyta</taxon>
        <taxon>Tracheophyta</taxon>
        <taxon>Spermatophyta</taxon>
        <taxon>Magnoliopsida</taxon>
        <taxon>eudicotyledons</taxon>
        <taxon>Gunneridae</taxon>
        <taxon>Pentapetalae</taxon>
        <taxon>rosids</taxon>
        <taxon>fabids</taxon>
        <taxon>Malpighiales</taxon>
        <taxon>Rhizophoraceae</taxon>
        <taxon>Rhizophora</taxon>
    </lineage>
</organism>
<dbReference type="GO" id="GO:0040008">
    <property type="term" value="P:regulation of growth"/>
    <property type="evidence" value="ECO:0007669"/>
    <property type="project" value="InterPro"/>
</dbReference>
<evidence type="ECO:0000256" key="1">
    <source>
        <dbReference type="SAM" id="MobiDB-lite"/>
    </source>
</evidence>
<feature type="compositionally biased region" description="Basic and acidic residues" evidence="1">
    <location>
        <begin position="14"/>
        <end position="39"/>
    </location>
</feature>
<accession>A0A2P2MC53</accession>
<reference evidence="2" key="1">
    <citation type="submission" date="2018-02" db="EMBL/GenBank/DDBJ databases">
        <title>Rhizophora mucronata_Transcriptome.</title>
        <authorList>
            <person name="Meera S.P."/>
            <person name="Sreeshan A."/>
            <person name="Augustine A."/>
        </authorList>
    </citation>
    <scope>NUCLEOTIDE SEQUENCE</scope>
    <source>
        <tissue evidence="2">Leaf</tissue>
    </source>
</reference>
<feature type="compositionally biased region" description="Polar residues" evidence="1">
    <location>
        <begin position="1"/>
        <end position="13"/>
    </location>
</feature>